<accession>F2N9I8</accession>
<dbReference type="Gene3D" id="3.40.50.300">
    <property type="entry name" value="P-loop containing nucleotide triphosphate hydrolases"/>
    <property type="match status" value="1"/>
</dbReference>
<evidence type="ECO:0000313" key="11">
    <source>
        <dbReference type="Proteomes" id="UP000006851"/>
    </source>
</evidence>
<dbReference type="EMBL" id="CP002628">
    <property type="protein sequence ID" value="AEB07017.1"/>
    <property type="molecule type" value="Genomic_DNA"/>
</dbReference>
<dbReference type="HAMAP" id="MF_00238">
    <property type="entry name" value="Cytidyl_kinase_type1"/>
    <property type="match status" value="1"/>
</dbReference>
<dbReference type="GO" id="GO:0006220">
    <property type="term" value="P:pyrimidine nucleotide metabolic process"/>
    <property type="evidence" value="ECO:0007669"/>
    <property type="project" value="UniProtKB-UniRule"/>
</dbReference>
<evidence type="ECO:0000256" key="5">
    <source>
        <dbReference type="ARBA" id="ARBA00022840"/>
    </source>
</evidence>
<dbReference type="Pfam" id="PF02224">
    <property type="entry name" value="Cytidylate_kin"/>
    <property type="match status" value="1"/>
</dbReference>
<dbReference type="CDD" id="cd02020">
    <property type="entry name" value="CMPK"/>
    <property type="match status" value="1"/>
</dbReference>
<feature type="domain" description="Cytidylate kinase" evidence="9">
    <location>
        <begin position="3"/>
        <end position="221"/>
    </location>
</feature>
<evidence type="ECO:0000313" key="10">
    <source>
        <dbReference type="EMBL" id="AEB07017.1"/>
    </source>
</evidence>
<dbReference type="InterPro" id="IPR027417">
    <property type="entry name" value="P-loop_NTPase"/>
</dbReference>
<dbReference type="SUPFAM" id="SSF52540">
    <property type="entry name" value="P-loop containing nucleoside triphosphate hydrolases"/>
    <property type="match status" value="1"/>
</dbReference>
<evidence type="ECO:0000256" key="6">
    <source>
        <dbReference type="ARBA" id="ARBA00047615"/>
    </source>
</evidence>
<evidence type="ECO:0000256" key="2">
    <source>
        <dbReference type="ARBA" id="ARBA00022679"/>
    </source>
</evidence>
<dbReference type="Proteomes" id="UP000006851">
    <property type="component" value="Chromosome"/>
</dbReference>
<dbReference type="NCBIfam" id="TIGR00017">
    <property type="entry name" value="cmk"/>
    <property type="match status" value="1"/>
</dbReference>
<comment type="catalytic activity">
    <reaction evidence="6 8">
        <text>dCMP + ATP = dCDP + ADP</text>
        <dbReference type="Rhea" id="RHEA:25094"/>
        <dbReference type="ChEBI" id="CHEBI:30616"/>
        <dbReference type="ChEBI" id="CHEBI:57566"/>
        <dbReference type="ChEBI" id="CHEBI:58593"/>
        <dbReference type="ChEBI" id="CHEBI:456216"/>
        <dbReference type="EC" id="2.7.4.25"/>
    </reaction>
</comment>
<name>F2N9I8_CORGP</name>
<dbReference type="RefSeq" id="WP_013708760.1">
    <property type="nucleotide sequence ID" value="NC_015389.1"/>
</dbReference>
<keyword evidence="4 8" id="KW-0418">Kinase</keyword>
<dbReference type="GO" id="GO:0036430">
    <property type="term" value="F:CMP kinase activity"/>
    <property type="evidence" value="ECO:0007669"/>
    <property type="project" value="RHEA"/>
</dbReference>
<dbReference type="PANTHER" id="PTHR21299">
    <property type="entry name" value="CYTIDYLATE KINASE/PANTOATE-BETA-ALANINE LIGASE"/>
    <property type="match status" value="1"/>
</dbReference>
<keyword evidence="11" id="KW-1185">Reference proteome</keyword>
<dbReference type="OrthoDB" id="9807434at2"/>
<reference evidence="11" key="1">
    <citation type="journal article" date="2013" name="Stand. Genomic Sci.">
        <title>Complete genome sequence of Coriobacterium glomerans type strain (PW2(T)) from the midgut of Pyrrhocoris apterus L. (red soldier bug).</title>
        <authorList>
            <person name="Stackebrandt E."/>
            <person name="Zeytun A."/>
            <person name="Lapidus A."/>
            <person name="Nolan M."/>
            <person name="Lucas S."/>
            <person name="Hammon N."/>
            <person name="Deshpande S."/>
            <person name="Cheng J.F."/>
            <person name="Tapia R."/>
            <person name="Goodwin L.A."/>
            <person name="Pitluck S."/>
            <person name="Liolios K."/>
            <person name="Pagani I."/>
            <person name="Ivanova N."/>
            <person name="Mavromatis K."/>
            <person name="Mikhailova N."/>
            <person name="Huntemann M."/>
            <person name="Pati A."/>
            <person name="Chen A."/>
            <person name="Palaniappan K."/>
            <person name="Chang Y.J."/>
            <person name="Land M."/>
            <person name="Hauser L."/>
            <person name="Rohde M."/>
            <person name="Pukall R."/>
            <person name="Goker M."/>
            <person name="Detter J.C."/>
            <person name="Woyke T."/>
            <person name="Bristow J."/>
            <person name="Eisen J.A."/>
            <person name="Markowitz V."/>
            <person name="Hugenholtz P."/>
            <person name="Kyrpides N.C."/>
            <person name="Klenk H.P."/>
        </authorList>
    </citation>
    <scope>NUCLEOTIDE SEQUENCE</scope>
    <source>
        <strain evidence="11">ATCC 49209 / DSM 20642 / JCM 10262 / PW2</strain>
    </source>
</reference>
<dbReference type="eggNOG" id="COG0283">
    <property type="taxonomic scope" value="Bacteria"/>
</dbReference>
<dbReference type="GO" id="GO:0036431">
    <property type="term" value="F:dCMP kinase activity"/>
    <property type="evidence" value="ECO:0007669"/>
    <property type="project" value="InterPro"/>
</dbReference>
<organism evidence="10 11">
    <name type="scientific">Coriobacterium glomerans (strain ATCC 49209 / DSM 20642 / JCM 10262 / PW2)</name>
    <dbReference type="NCBI Taxonomy" id="700015"/>
    <lineage>
        <taxon>Bacteria</taxon>
        <taxon>Bacillati</taxon>
        <taxon>Actinomycetota</taxon>
        <taxon>Coriobacteriia</taxon>
        <taxon>Coriobacteriales</taxon>
        <taxon>Coriobacteriaceae</taxon>
        <taxon>Coriobacterium</taxon>
    </lineage>
</organism>
<evidence type="ECO:0000256" key="4">
    <source>
        <dbReference type="ARBA" id="ARBA00022777"/>
    </source>
</evidence>
<dbReference type="PANTHER" id="PTHR21299:SF2">
    <property type="entry name" value="CYTIDYLATE KINASE"/>
    <property type="match status" value="1"/>
</dbReference>
<dbReference type="KEGG" id="cgo:Corgl_0906"/>
<evidence type="ECO:0000256" key="8">
    <source>
        <dbReference type="HAMAP-Rule" id="MF_00238"/>
    </source>
</evidence>
<dbReference type="GO" id="GO:0015949">
    <property type="term" value="P:nucleobase-containing small molecule interconversion"/>
    <property type="evidence" value="ECO:0007669"/>
    <property type="project" value="TreeGrafter"/>
</dbReference>
<dbReference type="GO" id="GO:0005829">
    <property type="term" value="C:cytosol"/>
    <property type="evidence" value="ECO:0007669"/>
    <property type="project" value="TreeGrafter"/>
</dbReference>
<keyword evidence="8" id="KW-0963">Cytoplasm</keyword>
<evidence type="ECO:0000256" key="7">
    <source>
        <dbReference type="ARBA" id="ARBA00048478"/>
    </source>
</evidence>
<evidence type="ECO:0000259" key="9">
    <source>
        <dbReference type="Pfam" id="PF02224"/>
    </source>
</evidence>
<dbReference type="STRING" id="700015.Corgl_0906"/>
<keyword evidence="3 8" id="KW-0547">Nucleotide-binding</keyword>
<dbReference type="EC" id="2.7.4.25" evidence="8"/>
<dbReference type="InterPro" id="IPR011994">
    <property type="entry name" value="Cytidylate_kinase_dom"/>
</dbReference>
<evidence type="ECO:0000256" key="3">
    <source>
        <dbReference type="ARBA" id="ARBA00022741"/>
    </source>
</evidence>
<dbReference type="InterPro" id="IPR003136">
    <property type="entry name" value="Cytidylate_kin"/>
</dbReference>
<evidence type="ECO:0000256" key="1">
    <source>
        <dbReference type="ARBA" id="ARBA00009427"/>
    </source>
</evidence>
<dbReference type="GO" id="GO:0005524">
    <property type="term" value="F:ATP binding"/>
    <property type="evidence" value="ECO:0007669"/>
    <property type="project" value="UniProtKB-UniRule"/>
</dbReference>
<keyword evidence="2 8" id="KW-0808">Transferase</keyword>
<comment type="subcellular location">
    <subcellularLocation>
        <location evidence="8">Cytoplasm</location>
    </subcellularLocation>
</comment>
<dbReference type="HOGENOM" id="CLU_079959_0_0_11"/>
<comment type="similarity">
    <text evidence="1 8">Belongs to the cytidylate kinase family. Type 1 subfamily.</text>
</comment>
<protein>
    <recommendedName>
        <fullName evidence="8">Cytidylate kinase</fullName>
        <shortName evidence="8">CK</shortName>
        <ecNumber evidence="8">2.7.4.25</ecNumber>
    </recommendedName>
    <alternativeName>
        <fullName evidence="8">Cytidine monophosphate kinase</fullName>
        <shortName evidence="8">CMP kinase</shortName>
    </alternativeName>
</protein>
<dbReference type="AlphaFoldDB" id="F2N9I8"/>
<sequence>MIVAIDGPAGSGKSTIARELASRLGFAQLDTGALYRAVTNAALSRGVDIDDERAIAQLAARLSMRFTSRAGEETHLEVDGRDVTREIRTAAVDRAVSKVSSNPGVRTALLDAQRQAAIGRDIVAEGRDIGTVVFPDAEVKVFLTADPVERARRRALQRHGTSLDSRHLDAESRRILADIKRRDTLDANRRCAPLSCAADAVRIDSTACGIDEVLARITSLIDDRR</sequence>
<proteinExistence type="inferred from homology"/>
<feature type="binding site" evidence="8">
    <location>
        <begin position="7"/>
        <end position="15"/>
    </location>
    <ligand>
        <name>ATP</name>
        <dbReference type="ChEBI" id="CHEBI:30616"/>
    </ligand>
</feature>
<gene>
    <name evidence="8" type="primary">cmk</name>
    <name evidence="10" type="ordered locus">Corgl_0906</name>
</gene>
<keyword evidence="5 8" id="KW-0067">ATP-binding</keyword>
<comment type="catalytic activity">
    <reaction evidence="7 8">
        <text>CMP + ATP = CDP + ADP</text>
        <dbReference type="Rhea" id="RHEA:11600"/>
        <dbReference type="ChEBI" id="CHEBI:30616"/>
        <dbReference type="ChEBI" id="CHEBI:58069"/>
        <dbReference type="ChEBI" id="CHEBI:60377"/>
        <dbReference type="ChEBI" id="CHEBI:456216"/>
        <dbReference type="EC" id="2.7.4.25"/>
    </reaction>
</comment>